<dbReference type="InterPro" id="IPR051288">
    <property type="entry name" value="Serum_paraoxonase/arylesterase"/>
</dbReference>
<dbReference type="InterPro" id="IPR011042">
    <property type="entry name" value="6-blade_b-propeller_TolB-like"/>
</dbReference>
<comment type="caution">
    <text evidence="1">The sequence shown here is derived from an EMBL/GenBank/DDBJ whole genome shotgun (WGS) entry which is preliminary data.</text>
</comment>
<dbReference type="PANTHER" id="PTHR11799:SF20">
    <property type="entry name" value="SMP-30_GLUCONOLACTONASE_LRE-LIKE REGION DOMAIN-CONTAINING PROTEIN"/>
    <property type="match status" value="1"/>
</dbReference>
<dbReference type="Gene3D" id="2.120.10.30">
    <property type="entry name" value="TolB, C-terminal domain"/>
    <property type="match status" value="1"/>
</dbReference>
<keyword evidence="2" id="KW-1185">Reference proteome</keyword>
<gene>
    <name evidence="1" type="ORF">Daus18300_002703</name>
</gene>
<reference evidence="1 2" key="1">
    <citation type="journal article" date="2024" name="IMA Fungus">
        <title>IMA Genome - F19 : A genome assembly and annotation guide to empower mycologists, including annotated draft genome sequences of Ceratocystis pirilliformis, Diaporthe australafricana, Fusarium ophioides, Paecilomyces lecythidis, and Sporothrix stenoceras.</title>
        <authorList>
            <person name="Aylward J."/>
            <person name="Wilson A.M."/>
            <person name="Visagie C.M."/>
            <person name="Spraker J."/>
            <person name="Barnes I."/>
            <person name="Buitendag C."/>
            <person name="Ceriani C."/>
            <person name="Del Mar Angel L."/>
            <person name="du Plessis D."/>
            <person name="Fuchs T."/>
            <person name="Gasser K."/>
            <person name="Kramer D."/>
            <person name="Li W."/>
            <person name="Munsamy K."/>
            <person name="Piso A."/>
            <person name="Price J.L."/>
            <person name="Sonnekus B."/>
            <person name="Thomas C."/>
            <person name="van der Nest A."/>
            <person name="van Dijk A."/>
            <person name="van Heerden A."/>
            <person name="van Vuuren N."/>
            <person name="Yilmaz N."/>
            <person name="Duong T.A."/>
            <person name="van der Merwe N.A."/>
            <person name="Wingfield M.J."/>
            <person name="Wingfield B.D."/>
        </authorList>
    </citation>
    <scope>NUCLEOTIDE SEQUENCE [LARGE SCALE GENOMIC DNA]</scope>
    <source>
        <strain evidence="1 2">CMW 18300</strain>
    </source>
</reference>
<evidence type="ECO:0000313" key="2">
    <source>
        <dbReference type="Proteomes" id="UP001583177"/>
    </source>
</evidence>
<evidence type="ECO:0008006" key="3">
    <source>
        <dbReference type="Google" id="ProtNLM"/>
    </source>
</evidence>
<name>A0ABR3XKF4_9PEZI</name>
<accession>A0ABR3XKF4</accession>
<dbReference type="PANTHER" id="PTHR11799">
    <property type="entry name" value="PARAOXONASE"/>
    <property type="match status" value="1"/>
</dbReference>
<sequence>MAHLTRIGLGIAALVAVLIQLPITRSVWTVLKLGLAVGKVLQPISDFTSYECRWVHDPLLQACEDMWLSEATRQLFLACSDSDARTRWLPNEAKFDLAGRSTRDTIMVMDLKTLEFKPTSMPDFPGTAGDGIINFAGFTGVDLEDGVVEFFITNFRPSVDSEGQIVPDQASVGCNATIEVFRLLPNTDYLQYVRTVADPAIATPNRVTVADRNGFYLTNDHGQHRAGWRTLLSPILLTGDVTFCPDQPSVPCRIVSKGYGYPNGLIRSRVDGLVYVPESAQGGITVLRPTADNSLEVVDEIDLPYAIDNLSEDQDGNLWVAVIPKGIEIMKQSNDPHHYFPSSSVFKLSREKGGKFLTEKVLEDSAGSVLPGTTTVVHDTKTGRLFLGGAFSPFITICDAVEVE</sequence>
<proteinExistence type="predicted"/>
<dbReference type="Proteomes" id="UP001583177">
    <property type="component" value="Unassembled WGS sequence"/>
</dbReference>
<organism evidence="1 2">
    <name type="scientific">Diaporthe australafricana</name>
    <dbReference type="NCBI Taxonomy" id="127596"/>
    <lineage>
        <taxon>Eukaryota</taxon>
        <taxon>Fungi</taxon>
        <taxon>Dikarya</taxon>
        <taxon>Ascomycota</taxon>
        <taxon>Pezizomycotina</taxon>
        <taxon>Sordariomycetes</taxon>
        <taxon>Sordariomycetidae</taxon>
        <taxon>Diaporthales</taxon>
        <taxon>Diaporthaceae</taxon>
        <taxon>Diaporthe</taxon>
    </lineage>
</organism>
<evidence type="ECO:0000313" key="1">
    <source>
        <dbReference type="EMBL" id="KAL1876459.1"/>
    </source>
</evidence>
<dbReference type="EMBL" id="JAWRVE010000016">
    <property type="protein sequence ID" value="KAL1876459.1"/>
    <property type="molecule type" value="Genomic_DNA"/>
</dbReference>
<dbReference type="SUPFAM" id="SSF63829">
    <property type="entry name" value="Calcium-dependent phosphotriesterase"/>
    <property type="match status" value="1"/>
</dbReference>
<protein>
    <recommendedName>
        <fullName evidence="3">Calcium-dependent phosphotriesterase</fullName>
    </recommendedName>
</protein>